<proteinExistence type="predicted"/>
<sequence length="155" mass="18218">MTNDDAKTILSLFDIVTAREWKLGLNIEDKPETLDTLLHVLIMITFKSNLRSFHFLKDKEFTLPPVKRDTIVSIMKTIFDSLSPFEPSYFDFAISENQLQELLKDIERLWEESGKIKMKTIRVFDIQSFDYDYYRSVLGDMTEELDLCFALKVES</sequence>
<name>A0A1X7TK32_AMPQE</name>
<dbReference type="InParanoid" id="A0A1X7TK32"/>
<protein>
    <submittedName>
        <fullName evidence="1">Uncharacterized protein</fullName>
    </submittedName>
</protein>
<evidence type="ECO:0000313" key="1">
    <source>
        <dbReference type="EnsemblMetazoa" id="Aqu2.1.14945_001"/>
    </source>
</evidence>
<organism evidence="1">
    <name type="scientific">Amphimedon queenslandica</name>
    <name type="common">Sponge</name>
    <dbReference type="NCBI Taxonomy" id="400682"/>
    <lineage>
        <taxon>Eukaryota</taxon>
        <taxon>Metazoa</taxon>
        <taxon>Porifera</taxon>
        <taxon>Demospongiae</taxon>
        <taxon>Heteroscleromorpha</taxon>
        <taxon>Haplosclerida</taxon>
        <taxon>Niphatidae</taxon>
        <taxon>Amphimedon</taxon>
    </lineage>
</organism>
<dbReference type="EnsemblMetazoa" id="Aqu2.1.14945_001">
    <property type="protein sequence ID" value="Aqu2.1.14945_001"/>
    <property type="gene ID" value="Aqu2.1.14945"/>
</dbReference>
<reference evidence="1" key="1">
    <citation type="submission" date="2017-05" db="UniProtKB">
        <authorList>
            <consortium name="EnsemblMetazoa"/>
        </authorList>
    </citation>
    <scope>IDENTIFICATION</scope>
</reference>
<dbReference type="AlphaFoldDB" id="A0A1X7TK32"/>
<accession>A0A1X7TK32</accession>